<protein>
    <submittedName>
        <fullName evidence="1">Uncharacterized protein</fullName>
    </submittedName>
</protein>
<dbReference type="Proteomes" id="UP000798662">
    <property type="component" value="Chromosome 1"/>
</dbReference>
<evidence type="ECO:0000313" key="1">
    <source>
        <dbReference type="EMBL" id="KAK1861907.1"/>
    </source>
</evidence>
<proteinExistence type="predicted"/>
<evidence type="ECO:0000313" key="2">
    <source>
        <dbReference type="Proteomes" id="UP000798662"/>
    </source>
</evidence>
<reference evidence="1" key="1">
    <citation type="submission" date="2019-11" db="EMBL/GenBank/DDBJ databases">
        <title>Nori genome reveals adaptations in red seaweeds to the harsh intertidal environment.</title>
        <authorList>
            <person name="Wang D."/>
            <person name="Mao Y."/>
        </authorList>
    </citation>
    <scope>NUCLEOTIDE SEQUENCE</scope>
    <source>
        <tissue evidence="1">Gametophyte</tissue>
    </source>
</reference>
<comment type="caution">
    <text evidence="1">The sequence shown here is derived from an EMBL/GenBank/DDBJ whole genome shotgun (WGS) entry which is preliminary data.</text>
</comment>
<dbReference type="EMBL" id="CM020618">
    <property type="protein sequence ID" value="KAK1861907.1"/>
    <property type="molecule type" value="Genomic_DNA"/>
</dbReference>
<accession>A0ACC3BVJ1</accession>
<sequence length="573" mass="57406">MTPPLPPTTPAEEALKVRDGAIVWARLPGFPWWPATVRAVPPGPPKKRKRETDHWVQFFNDEKGAWLPASGLRLLTEVNTAALRVKASHRKRTDVDIALAQALAEAANATGPADGRDRGGSTGQGGGASATTAAATATVASRGGGARAATPAPNGTPVTPAVGGTGVGDGADGGTGPPRKRSKTSAAAGRPGADAPTTRGGSSRRPSGTSRRGLAAAVVAAQAELAVCRARLATAEAEAAARAAAAARPLSWEDVKAALKGFHLTGGLAPPPPLPPQPGGAPSAGGESAASAGNGEEEVGERRFVSHTGDAARRYWVPKGERMSVPASTAELCAAVAGITDAAKRLGVAVAAVEQQRATFQVALDAIPLGVASSALAAAAPPPPSAAGGAAAGDGTPAGERASAAAGEAEAAHLTTFARHFREWAALGAERDAAERAFEVAIRRAIVMKVTLAQLVEAKAGKPVRVVLQRYRSSSLAVDVLCSLLIDEWMTFISAHSAPDEEGAPLPPPPSQPQPPSSSLSPAPSGAGDKATRPSPADTERLPRGVSAGPSGSSGGGSGRGGGEGGTAYRRCS</sequence>
<name>A0ACC3BVJ1_PYRYE</name>
<organism evidence="1 2">
    <name type="scientific">Pyropia yezoensis</name>
    <name type="common">Susabi-nori</name>
    <name type="synonym">Porphyra yezoensis</name>
    <dbReference type="NCBI Taxonomy" id="2788"/>
    <lineage>
        <taxon>Eukaryota</taxon>
        <taxon>Rhodophyta</taxon>
        <taxon>Bangiophyceae</taxon>
        <taxon>Bangiales</taxon>
        <taxon>Bangiaceae</taxon>
        <taxon>Pyropia</taxon>
    </lineage>
</organism>
<keyword evidence="2" id="KW-1185">Reference proteome</keyword>
<gene>
    <name evidence="1" type="ORF">I4F81_004485</name>
</gene>